<gene>
    <name evidence="1" type="ORF">M9H77_15450</name>
</gene>
<dbReference type="Proteomes" id="UP001060085">
    <property type="component" value="Linkage Group LG04"/>
</dbReference>
<sequence length="493" mass="56859">MMGFSFSELGSIIGTIIFLCSFLQKFVPEEVWEFFDTVYSKFIGWFFPYMEITFHEYTGGYFESRSKAYVAIDTYLENHSSERANHLKATPIYGRRSLALSLDDYEGVTDYFNGIEVRWKLIKKHPSTTTIACRGGETERRFYRLTFHHRHREIVTKSYIQHVLDEGKAIQNRNRLPKLYTNCALDDDDYCDDGLWTHVLFEHPATFDTLAMEPRKKEEIMNDLISFTQSKDYYSKIGKQWKRGYLLYGPPGTGKSTLIAAMANFLQYDIYDLELTAVKDNTQLRSLLINTDKRSIIVIEDIDCSLDITGKRGNNKKDDDKKDGIVEKITKKKPKKKGKESKVTLSGLLNVLDGLWSSCATERLVIVTTNHIEKLDPALIRRGRMDKHIELSYCCFEAFKVMVKNYLDLESHELFPRIKELFEETEMSPADVAENLICKSCNDIDKQVCLENLIKALETAKEQQALKGHEEEIEDEESSSDEEDSSSSESEGE</sequence>
<keyword evidence="2" id="KW-1185">Reference proteome</keyword>
<dbReference type="EMBL" id="CM044704">
    <property type="protein sequence ID" value="KAI5665597.1"/>
    <property type="molecule type" value="Genomic_DNA"/>
</dbReference>
<evidence type="ECO:0000313" key="1">
    <source>
        <dbReference type="EMBL" id="KAI5665597.1"/>
    </source>
</evidence>
<comment type="caution">
    <text evidence="1">The sequence shown here is derived from an EMBL/GenBank/DDBJ whole genome shotgun (WGS) entry which is preliminary data.</text>
</comment>
<organism evidence="1 2">
    <name type="scientific">Catharanthus roseus</name>
    <name type="common">Madagascar periwinkle</name>
    <name type="synonym">Vinca rosea</name>
    <dbReference type="NCBI Taxonomy" id="4058"/>
    <lineage>
        <taxon>Eukaryota</taxon>
        <taxon>Viridiplantae</taxon>
        <taxon>Streptophyta</taxon>
        <taxon>Embryophyta</taxon>
        <taxon>Tracheophyta</taxon>
        <taxon>Spermatophyta</taxon>
        <taxon>Magnoliopsida</taxon>
        <taxon>eudicotyledons</taxon>
        <taxon>Gunneridae</taxon>
        <taxon>Pentapetalae</taxon>
        <taxon>asterids</taxon>
        <taxon>lamiids</taxon>
        <taxon>Gentianales</taxon>
        <taxon>Apocynaceae</taxon>
        <taxon>Rauvolfioideae</taxon>
        <taxon>Vinceae</taxon>
        <taxon>Catharanthinae</taxon>
        <taxon>Catharanthus</taxon>
    </lineage>
</organism>
<proteinExistence type="predicted"/>
<name>A0ACC0B039_CATRO</name>
<accession>A0ACC0B039</accession>
<protein>
    <submittedName>
        <fullName evidence="1">Uncharacterized protein</fullName>
    </submittedName>
</protein>
<evidence type="ECO:0000313" key="2">
    <source>
        <dbReference type="Proteomes" id="UP001060085"/>
    </source>
</evidence>
<reference evidence="2" key="1">
    <citation type="journal article" date="2023" name="Nat. Plants">
        <title>Single-cell RNA sequencing provides a high-resolution roadmap for understanding the multicellular compartmentation of specialized metabolism.</title>
        <authorList>
            <person name="Sun S."/>
            <person name="Shen X."/>
            <person name="Li Y."/>
            <person name="Li Y."/>
            <person name="Wang S."/>
            <person name="Li R."/>
            <person name="Zhang H."/>
            <person name="Shen G."/>
            <person name="Guo B."/>
            <person name="Wei J."/>
            <person name="Xu J."/>
            <person name="St-Pierre B."/>
            <person name="Chen S."/>
            <person name="Sun C."/>
        </authorList>
    </citation>
    <scope>NUCLEOTIDE SEQUENCE [LARGE SCALE GENOMIC DNA]</scope>
</reference>